<evidence type="ECO:0000259" key="2">
    <source>
        <dbReference type="Pfam" id="PF13460"/>
    </source>
</evidence>
<dbReference type="Gene3D" id="3.40.50.720">
    <property type="entry name" value="NAD(P)-binding Rossmann-like Domain"/>
    <property type="match status" value="1"/>
</dbReference>
<feature type="chain" id="PRO_5035147302" description="NAD(P)-binding domain-containing protein" evidence="1">
    <location>
        <begin position="17"/>
        <end position="423"/>
    </location>
</feature>
<protein>
    <recommendedName>
        <fullName evidence="2">NAD(P)-binding domain-containing protein</fullName>
    </recommendedName>
</protein>
<dbReference type="EMBL" id="CAKKNE010000004">
    <property type="protein sequence ID" value="CAH0373453.1"/>
    <property type="molecule type" value="Genomic_DNA"/>
</dbReference>
<dbReference type="PANTHER" id="PTHR43162:SF1">
    <property type="entry name" value="PRESTALK A DIFFERENTIATION PROTEIN A"/>
    <property type="match status" value="1"/>
</dbReference>
<accession>A0A8J2SIN3</accession>
<dbReference type="PANTHER" id="PTHR43162">
    <property type="match status" value="1"/>
</dbReference>
<organism evidence="3 4">
    <name type="scientific">Pelagomonas calceolata</name>
    <dbReference type="NCBI Taxonomy" id="35677"/>
    <lineage>
        <taxon>Eukaryota</taxon>
        <taxon>Sar</taxon>
        <taxon>Stramenopiles</taxon>
        <taxon>Ochrophyta</taxon>
        <taxon>Pelagophyceae</taxon>
        <taxon>Pelagomonadales</taxon>
        <taxon>Pelagomonadaceae</taxon>
        <taxon>Pelagomonas</taxon>
    </lineage>
</organism>
<comment type="caution">
    <text evidence="3">The sequence shown here is derived from an EMBL/GenBank/DDBJ whole genome shotgun (WGS) entry which is preliminary data.</text>
</comment>
<sequence length="423" mass="46243">MRTLLVAGLLWPAIKAARQPTVVVAGATGTVGRELVRILRRQDVPTIALGRDVLRAKRILGINACCREVDLGDAESIKAALPVDEPFRLFVATPNGPDQFQLEKTLFDVCAATNRCEHAVKVSTATPVLEARVGPFDAHTRAEALLADSLSHTILRPSLYAQTVFSEHGPLGLPSGAGDGQHVLADAPVAYVSAVDVAAVAARALVSDDVSRNAKMLDLTGPAATTISEVVQQAGGNVVSCTSTLPADFLRVLATQLSKVSHDTERALGFEPTAASDFFERELRRRALDCGKNGAIAYNGRAVYTANYRSSLPFDEVRRKSRGLGLRCREDYEELGVPKYAPSRPEDMFPDRWLGWDDYLGVRRPYDEGRRVAQTLGISSELRWYTYALDRPAVLEDLRLPFRPPQAYGDEWRGWGDWLGTSV</sequence>
<dbReference type="AlphaFoldDB" id="A0A8J2SIN3"/>
<gene>
    <name evidence="3" type="ORF">PECAL_4P06520</name>
</gene>
<evidence type="ECO:0000313" key="4">
    <source>
        <dbReference type="Proteomes" id="UP000789595"/>
    </source>
</evidence>
<dbReference type="OrthoDB" id="38343at2759"/>
<name>A0A8J2SIN3_9STRA</name>
<feature type="signal peptide" evidence="1">
    <location>
        <begin position="1"/>
        <end position="16"/>
    </location>
</feature>
<reference evidence="3" key="1">
    <citation type="submission" date="2021-11" db="EMBL/GenBank/DDBJ databases">
        <authorList>
            <consortium name="Genoscope - CEA"/>
            <person name="William W."/>
        </authorList>
    </citation>
    <scope>NUCLEOTIDE SEQUENCE</scope>
</reference>
<dbReference type="Proteomes" id="UP000789595">
    <property type="component" value="Unassembled WGS sequence"/>
</dbReference>
<feature type="domain" description="NAD(P)-binding" evidence="2">
    <location>
        <begin position="26"/>
        <end position="205"/>
    </location>
</feature>
<dbReference type="InterPro" id="IPR036291">
    <property type="entry name" value="NAD(P)-bd_dom_sf"/>
</dbReference>
<dbReference type="InterPro" id="IPR051604">
    <property type="entry name" value="Ergot_Alk_Oxidoreductase"/>
</dbReference>
<keyword evidence="4" id="KW-1185">Reference proteome</keyword>
<dbReference type="Gene3D" id="3.90.25.10">
    <property type="entry name" value="UDP-galactose 4-epimerase, domain 1"/>
    <property type="match status" value="1"/>
</dbReference>
<dbReference type="SUPFAM" id="SSF51735">
    <property type="entry name" value="NAD(P)-binding Rossmann-fold domains"/>
    <property type="match status" value="1"/>
</dbReference>
<dbReference type="Pfam" id="PF13460">
    <property type="entry name" value="NAD_binding_10"/>
    <property type="match status" value="1"/>
</dbReference>
<evidence type="ECO:0000313" key="3">
    <source>
        <dbReference type="EMBL" id="CAH0373453.1"/>
    </source>
</evidence>
<evidence type="ECO:0000256" key="1">
    <source>
        <dbReference type="SAM" id="SignalP"/>
    </source>
</evidence>
<proteinExistence type="predicted"/>
<dbReference type="InterPro" id="IPR016040">
    <property type="entry name" value="NAD(P)-bd_dom"/>
</dbReference>
<keyword evidence="1" id="KW-0732">Signal</keyword>